<proteinExistence type="predicted"/>
<evidence type="ECO:0000313" key="2">
    <source>
        <dbReference type="EMBL" id="KJS60669.1"/>
    </source>
</evidence>
<accession>A0A0F2TBY1</accession>
<dbReference type="RefSeq" id="WP_045698671.1">
    <property type="nucleotide sequence ID" value="NZ_JZKH01000039.1"/>
</dbReference>
<dbReference type="EMBL" id="JZKH01000039">
    <property type="protein sequence ID" value="KJS60669.1"/>
    <property type="molecule type" value="Genomic_DNA"/>
</dbReference>
<organism evidence="2 3">
    <name type="scientific">Streptomyces rubellomurinus (strain ATCC 31215)</name>
    <dbReference type="NCBI Taxonomy" id="359131"/>
    <lineage>
        <taxon>Bacteria</taxon>
        <taxon>Bacillati</taxon>
        <taxon>Actinomycetota</taxon>
        <taxon>Actinomycetes</taxon>
        <taxon>Kitasatosporales</taxon>
        <taxon>Streptomycetaceae</taxon>
        <taxon>Streptomyces</taxon>
    </lineage>
</organism>
<protein>
    <submittedName>
        <fullName evidence="2">Uncharacterized protein</fullName>
    </submittedName>
</protein>
<sequence>MERSNAQRPADTDSATSALAGILDDGTPPMPIEALAAVYALDIDHLVPASRKWRTASRAHVRRLVRLMAPVLRALVAEIVILDRHLSAAEDELEQLRPAEPSPTTDSVDPLVAAHAVALRLTQQLTPAPTTAAVERFRWDDGPRVVLTAYNDRSALEAWASQLGTTLEWQPASLPDSVTGSGSCTVDGVRVAITSYVHAKAPVVTS</sequence>
<dbReference type="Proteomes" id="UP000033699">
    <property type="component" value="Unassembled WGS sequence"/>
</dbReference>
<evidence type="ECO:0000313" key="3">
    <source>
        <dbReference type="Proteomes" id="UP000033699"/>
    </source>
</evidence>
<name>A0A0F2TBY1_STRR3</name>
<gene>
    <name evidence="2" type="ORF">VM95_19850</name>
</gene>
<comment type="caution">
    <text evidence="2">The sequence shown here is derived from an EMBL/GenBank/DDBJ whole genome shotgun (WGS) entry which is preliminary data.</text>
</comment>
<keyword evidence="3" id="KW-1185">Reference proteome</keyword>
<dbReference type="PATRIC" id="fig|359131.3.peg.4632"/>
<evidence type="ECO:0000256" key="1">
    <source>
        <dbReference type="SAM" id="MobiDB-lite"/>
    </source>
</evidence>
<feature type="compositionally biased region" description="Polar residues" evidence="1">
    <location>
        <begin position="1"/>
        <end position="17"/>
    </location>
</feature>
<dbReference type="OrthoDB" id="10004168at2"/>
<feature type="region of interest" description="Disordered" evidence="1">
    <location>
        <begin position="1"/>
        <end position="22"/>
    </location>
</feature>
<dbReference type="AlphaFoldDB" id="A0A0F2TBY1"/>
<reference evidence="2 3" key="1">
    <citation type="submission" date="2015-02" db="EMBL/GenBank/DDBJ databases">
        <authorList>
            <person name="Ju K.-S."/>
            <person name="Doroghazi J.R."/>
            <person name="Metcalf W."/>
        </authorList>
    </citation>
    <scope>NUCLEOTIDE SEQUENCE [LARGE SCALE GENOMIC DNA]</scope>
    <source>
        <strain evidence="2 3">ATCC 31215</strain>
    </source>
</reference>